<dbReference type="EMBL" id="KT033470">
    <property type="protein sequence ID" value="ALL42405.1"/>
    <property type="molecule type" value="Genomic_DNA"/>
</dbReference>
<sequence>MLMKHYELADIDPHVRGLVAALQHAGYKTLASCQGHAIGGHTPYVYFQCSLEQAQALDRMVSQCRLLRFRWEVTAHFGLAGLTWLLRSPTWEKASQCGHFGLLPVLWGRAGHQRLAEDLYLLAQLIAKEPVTPPHITTWQHWLTVVYDVFRMGGGRFRFEIGLFVGVLLGLMMA</sequence>
<geneLocation type="plasmid" evidence="2">
    <name>pAsa4c</name>
</geneLocation>
<dbReference type="AlphaFoldDB" id="A0A189PGT5"/>
<reference evidence="2" key="1">
    <citation type="submission" date="2015-06" db="EMBL/GenBank/DDBJ databases">
        <title>Antimicrobial resistance-carrying plasmid pAsa4 variants found in Aeromonas salmonicida subsp. salmonicida: general architecture, construction blocks and gene elimination.</title>
        <authorList>
            <person name="Tanaka K.H."/>
            <person name="Vincent A.T."/>
            <person name="Trudel M.V."/>
            <person name="Paquet V.E."/>
            <person name="Frenette M."/>
            <person name="Charette S.J."/>
        </authorList>
    </citation>
    <scope>NUCLEOTIDE SEQUENCE</scope>
    <source>
        <strain evidence="1">01-B522</strain>
        <strain evidence="2">JF2267</strain>
        <plasmid evidence="1">pAsa4b</plasmid>
        <plasmid evidence="2">pAsa4c</plasmid>
    </source>
</reference>
<organism evidence="2">
    <name type="scientific">Aeromonas salmonicida subsp. salmonicida</name>
    <dbReference type="NCBI Taxonomy" id="29491"/>
    <lineage>
        <taxon>Bacteria</taxon>
        <taxon>Pseudomonadati</taxon>
        <taxon>Pseudomonadota</taxon>
        <taxon>Gammaproteobacteria</taxon>
        <taxon>Aeromonadales</taxon>
        <taxon>Aeromonadaceae</taxon>
        <taxon>Aeromonas</taxon>
    </lineage>
</organism>
<geneLocation type="plasmid" evidence="1">
    <name>pAsa4b</name>
</geneLocation>
<accession>A0A189PGT5</accession>
<proteinExistence type="predicted"/>
<evidence type="ECO:0000313" key="1">
    <source>
        <dbReference type="EMBL" id="ALL42249.1"/>
    </source>
</evidence>
<name>A0A189PGT5_AERSS</name>
<evidence type="ECO:0000313" key="2">
    <source>
        <dbReference type="EMBL" id="ALL42405.1"/>
    </source>
</evidence>
<keyword evidence="2" id="KW-0614">Plasmid</keyword>
<protein>
    <submittedName>
        <fullName evidence="2">Uncharacterized protein</fullName>
    </submittedName>
</protein>
<dbReference type="EMBL" id="KT033469">
    <property type="protein sequence ID" value="ALL42249.1"/>
    <property type="molecule type" value="Genomic_DNA"/>
</dbReference>